<sequence>MEDMPVCNRYAVSRLCQINGFYVAHKLQDSQTGYVSEPRTLNATASTYANGNIAGYTLREELPLPDKPPYTVHLGNLSFEATSGDVTDFFVNCQCTNVRIIEDKVEMKPKGFGYAEFASRDGLKQALTLNGHTFHGRNIRISVADPPKDRGDRSEARDISEWSRKGPLPDLPARSGMGTNRREVDRSFGADFGGERRERFPETDGKSRDRGNWERKGPLSPIIQPERAYREGGRPRTNDTTRLDNIRDRKSSPAAWGEGGQKKSQEESRPPRREVQDRPVPDRAPTAAEQDNQWRSRMKPDVPITNSPIRSRDGSEAPSSPALGVVLSASRPKLNLSKRTVSDTPEQLSNVAPTDAKPSPFGAAKPIDTAAKEREIEEKRLAAIKEKREADEKASEEKREAAKALKGSKDFEKIEILKRSTTGDPADGDGVNEANLDNVVKTKEPGRENKPKPSDSGAWRRASHTVPSSRDDIPRGPRGARGGPVGGSRGRGEGPKPYDDRVNRKILNGEASPVAIVLEGKPEVVAQVAEEDGWSTVSKAKKNNRSGNQSARAVAS</sequence>
<dbReference type="InterPro" id="IPR000504">
    <property type="entry name" value="RRM_dom"/>
</dbReference>
<dbReference type="GO" id="GO:0003723">
    <property type="term" value="F:RNA binding"/>
    <property type="evidence" value="ECO:0007669"/>
    <property type="project" value="UniProtKB-UniRule"/>
</dbReference>
<proteinExistence type="predicted"/>
<reference evidence="5 6" key="1">
    <citation type="submission" date="2017-11" db="EMBL/GenBank/DDBJ databases">
        <authorList>
            <person name="Kracher B."/>
        </authorList>
    </citation>
    <scope>NUCLEOTIDE SEQUENCE [LARGE SCALE GENOMIC DNA]</scope>
    <source>
        <strain evidence="5 6">RACE1</strain>
    </source>
</reference>
<dbReference type="EMBL" id="UNSH01000072">
    <property type="protein sequence ID" value="SZF05124.1"/>
    <property type="molecule type" value="Genomic_DNA"/>
</dbReference>
<feature type="compositionally biased region" description="Basic and acidic residues" evidence="3">
    <location>
        <begin position="146"/>
        <end position="164"/>
    </location>
</feature>
<feature type="compositionally biased region" description="Basic and acidic residues" evidence="3">
    <location>
        <begin position="440"/>
        <end position="453"/>
    </location>
</feature>
<keyword evidence="1 2" id="KW-0694">RNA-binding</keyword>
<feature type="compositionally biased region" description="Polar residues" evidence="3">
    <location>
        <begin position="545"/>
        <end position="556"/>
    </location>
</feature>
<dbReference type="PROSITE" id="PS50102">
    <property type="entry name" value="RRM"/>
    <property type="match status" value="1"/>
</dbReference>
<gene>
    <name evidence="5" type="ORF">BLGHR1_15924</name>
</gene>
<dbReference type="Pfam" id="PF00076">
    <property type="entry name" value="RRM_1"/>
    <property type="match status" value="1"/>
</dbReference>
<evidence type="ECO:0000313" key="5">
    <source>
        <dbReference type="EMBL" id="SZF05124.1"/>
    </source>
</evidence>
<dbReference type="PANTHER" id="PTHR23236">
    <property type="entry name" value="EUKARYOTIC TRANSLATION INITIATION FACTOR 4B/4H"/>
    <property type="match status" value="1"/>
</dbReference>
<accession>A0A383UXN4</accession>
<feature type="compositionally biased region" description="Basic and acidic residues" evidence="3">
    <location>
        <begin position="227"/>
        <end position="251"/>
    </location>
</feature>
<feature type="compositionally biased region" description="Basic and acidic residues" evidence="3">
    <location>
        <begin position="180"/>
        <end position="217"/>
    </location>
</feature>
<dbReference type="SUPFAM" id="SSF54928">
    <property type="entry name" value="RNA-binding domain, RBD"/>
    <property type="match status" value="1"/>
</dbReference>
<feature type="region of interest" description="Disordered" evidence="3">
    <location>
        <begin position="140"/>
        <end position="511"/>
    </location>
</feature>
<dbReference type="Proteomes" id="UP000275772">
    <property type="component" value="Unassembled WGS sequence"/>
</dbReference>
<dbReference type="AlphaFoldDB" id="A0A383UXN4"/>
<feature type="domain" description="RRM" evidence="4">
    <location>
        <begin position="70"/>
        <end position="146"/>
    </location>
</feature>
<dbReference type="GO" id="GO:0005730">
    <property type="term" value="C:nucleolus"/>
    <property type="evidence" value="ECO:0007669"/>
    <property type="project" value="TreeGrafter"/>
</dbReference>
<feature type="compositionally biased region" description="Gly residues" evidence="3">
    <location>
        <begin position="479"/>
        <end position="489"/>
    </location>
</feature>
<dbReference type="InterPro" id="IPR012677">
    <property type="entry name" value="Nucleotide-bd_a/b_plait_sf"/>
</dbReference>
<evidence type="ECO:0000259" key="4">
    <source>
        <dbReference type="PROSITE" id="PS50102"/>
    </source>
</evidence>
<feature type="compositionally biased region" description="Basic and acidic residues" evidence="3">
    <location>
        <begin position="370"/>
        <end position="418"/>
    </location>
</feature>
<feature type="region of interest" description="Disordered" evidence="3">
    <location>
        <begin position="536"/>
        <end position="556"/>
    </location>
</feature>
<evidence type="ECO:0000313" key="6">
    <source>
        <dbReference type="Proteomes" id="UP000275772"/>
    </source>
</evidence>
<dbReference type="PANTHER" id="PTHR23236:SF11">
    <property type="entry name" value="EUKARYOTIC TRANSLATION INITIATION FACTOR 4H"/>
    <property type="match status" value="1"/>
</dbReference>
<evidence type="ECO:0000256" key="1">
    <source>
        <dbReference type="ARBA" id="ARBA00022884"/>
    </source>
</evidence>
<feature type="compositionally biased region" description="Basic and acidic residues" evidence="3">
    <location>
        <begin position="260"/>
        <end position="281"/>
    </location>
</feature>
<feature type="compositionally biased region" description="Polar residues" evidence="3">
    <location>
        <begin position="337"/>
        <end position="352"/>
    </location>
</feature>
<dbReference type="VEuPathDB" id="FungiDB:BLGHR1_15924"/>
<feature type="compositionally biased region" description="Basic and acidic residues" evidence="3">
    <location>
        <begin position="490"/>
        <end position="503"/>
    </location>
</feature>
<protein>
    <recommendedName>
        <fullName evidence="4">RRM domain-containing protein</fullName>
    </recommendedName>
</protein>
<evidence type="ECO:0000256" key="3">
    <source>
        <dbReference type="SAM" id="MobiDB-lite"/>
    </source>
</evidence>
<dbReference type="Gene3D" id="3.30.70.330">
    <property type="match status" value="1"/>
</dbReference>
<dbReference type="InterPro" id="IPR035979">
    <property type="entry name" value="RBD_domain_sf"/>
</dbReference>
<dbReference type="SMART" id="SM00360">
    <property type="entry name" value="RRM"/>
    <property type="match status" value="1"/>
</dbReference>
<evidence type="ECO:0000256" key="2">
    <source>
        <dbReference type="PROSITE-ProRule" id="PRU00176"/>
    </source>
</evidence>
<name>A0A383UXN4_BLUHO</name>
<organism evidence="5 6">
    <name type="scientific">Blumeria hordei</name>
    <name type="common">Barley powdery mildew</name>
    <name type="synonym">Blumeria graminis f. sp. hordei</name>
    <dbReference type="NCBI Taxonomy" id="2867405"/>
    <lineage>
        <taxon>Eukaryota</taxon>
        <taxon>Fungi</taxon>
        <taxon>Dikarya</taxon>
        <taxon>Ascomycota</taxon>
        <taxon>Pezizomycotina</taxon>
        <taxon>Leotiomycetes</taxon>
        <taxon>Erysiphales</taxon>
        <taxon>Erysiphaceae</taxon>
        <taxon>Blumeria</taxon>
    </lineage>
</organism>